<keyword evidence="1" id="KW-0863">Zinc-finger</keyword>
<dbReference type="EMBL" id="WJXA01000008">
    <property type="protein sequence ID" value="KAF7135970.1"/>
    <property type="molecule type" value="Genomic_DNA"/>
</dbReference>
<dbReference type="Pfam" id="PF14392">
    <property type="entry name" value="zf-CCHC_4"/>
    <property type="match status" value="1"/>
</dbReference>
<evidence type="ECO:0000259" key="2">
    <source>
        <dbReference type="PROSITE" id="PS50158"/>
    </source>
</evidence>
<evidence type="ECO:0000313" key="4">
    <source>
        <dbReference type="Proteomes" id="UP000626092"/>
    </source>
</evidence>
<dbReference type="OrthoDB" id="1938170at2759"/>
<keyword evidence="1" id="KW-0479">Metal-binding</keyword>
<dbReference type="InterPro" id="IPR001878">
    <property type="entry name" value="Znf_CCHC"/>
</dbReference>
<feature type="domain" description="CCHC-type" evidence="2">
    <location>
        <begin position="192"/>
        <end position="206"/>
    </location>
</feature>
<dbReference type="PANTHER" id="PTHR31286">
    <property type="entry name" value="GLYCINE-RICH CELL WALL STRUCTURAL PROTEIN 1.8-LIKE"/>
    <property type="match status" value="1"/>
</dbReference>
<comment type="caution">
    <text evidence="3">The sequence shown here is derived from an EMBL/GenBank/DDBJ whole genome shotgun (WGS) entry which is preliminary data.</text>
</comment>
<keyword evidence="4" id="KW-1185">Reference proteome</keyword>
<keyword evidence="1" id="KW-0862">Zinc</keyword>
<evidence type="ECO:0000313" key="3">
    <source>
        <dbReference type="EMBL" id="KAF7135970.1"/>
    </source>
</evidence>
<dbReference type="PROSITE" id="PS50158">
    <property type="entry name" value="ZF_CCHC"/>
    <property type="match status" value="1"/>
</dbReference>
<dbReference type="GO" id="GO:0008270">
    <property type="term" value="F:zinc ion binding"/>
    <property type="evidence" value="ECO:0007669"/>
    <property type="project" value="UniProtKB-KW"/>
</dbReference>
<dbReference type="AlphaFoldDB" id="A0A834LHE7"/>
<dbReference type="InterPro" id="IPR040256">
    <property type="entry name" value="At4g02000-like"/>
</dbReference>
<reference evidence="3" key="1">
    <citation type="submission" date="2019-11" db="EMBL/GenBank/DDBJ databases">
        <authorList>
            <person name="Liu Y."/>
            <person name="Hou J."/>
            <person name="Li T.-Q."/>
            <person name="Guan C.-H."/>
            <person name="Wu X."/>
            <person name="Wu H.-Z."/>
            <person name="Ling F."/>
            <person name="Zhang R."/>
            <person name="Shi X.-G."/>
            <person name="Ren J.-P."/>
            <person name="Chen E.-F."/>
            <person name="Sun J.-M."/>
        </authorList>
    </citation>
    <scope>NUCLEOTIDE SEQUENCE</scope>
    <source>
        <strain evidence="3">Adult_tree_wgs_1</strain>
        <tissue evidence="3">Leaves</tissue>
    </source>
</reference>
<dbReference type="PANTHER" id="PTHR31286:SF178">
    <property type="entry name" value="DUF4283 DOMAIN-CONTAINING PROTEIN"/>
    <property type="match status" value="1"/>
</dbReference>
<proteinExistence type="predicted"/>
<sequence>MEFLDLEEGTGETGEIQNLCIVGKVISNKACHVSAVSNVCNVAWKTRAPFSVVPWNNNIFLFRFEDAEDKEHILTEGPWSISNSLLVLQPLANGGTVFDVEFSHCPFWIQIHGLPVEKMTRANAELIGKHFGNLLTVETSHDGFLLGRSFLRVRAAVKLSDPLPKGFWLRRKSGYGDDIWISYKFEKLSDFCYACGRIGHENKGCRFVSREDGLNSGYGPELRTGRVCQSAIPIEEIRQQVDEAEIRVDNLLRSRPMFQTRAKATRENDGIVTRMVSPKRMQQAITSTGTRQPRSADPVVTLEGAGVTPTMDSGNTSHTTPGIIPFSCLNSSLDPLVDPTPMDGPDPLASTSL</sequence>
<protein>
    <recommendedName>
        <fullName evidence="2">CCHC-type domain-containing protein</fullName>
    </recommendedName>
</protein>
<name>A0A834LHE7_RHOSS</name>
<dbReference type="Proteomes" id="UP000626092">
    <property type="component" value="Unassembled WGS sequence"/>
</dbReference>
<dbReference type="InterPro" id="IPR025558">
    <property type="entry name" value="DUF4283"/>
</dbReference>
<accession>A0A834LHE7</accession>
<evidence type="ECO:0000256" key="1">
    <source>
        <dbReference type="PROSITE-ProRule" id="PRU00047"/>
    </source>
</evidence>
<organism evidence="3 4">
    <name type="scientific">Rhododendron simsii</name>
    <name type="common">Sims's rhododendron</name>
    <dbReference type="NCBI Taxonomy" id="118357"/>
    <lineage>
        <taxon>Eukaryota</taxon>
        <taxon>Viridiplantae</taxon>
        <taxon>Streptophyta</taxon>
        <taxon>Embryophyta</taxon>
        <taxon>Tracheophyta</taxon>
        <taxon>Spermatophyta</taxon>
        <taxon>Magnoliopsida</taxon>
        <taxon>eudicotyledons</taxon>
        <taxon>Gunneridae</taxon>
        <taxon>Pentapetalae</taxon>
        <taxon>asterids</taxon>
        <taxon>Ericales</taxon>
        <taxon>Ericaceae</taxon>
        <taxon>Ericoideae</taxon>
        <taxon>Rhodoreae</taxon>
        <taxon>Rhododendron</taxon>
    </lineage>
</organism>
<dbReference type="GO" id="GO:0003676">
    <property type="term" value="F:nucleic acid binding"/>
    <property type="evidence" value="ECO:0007669"/>
    <property type="project" value="InterPro"/>
</dbReference>
<gene>
    <name evidence="3" type="ORF">RHSIM_Rhsim08G0119300</name>
</gene>
<dbReference type="InterPro" id="IPR025836">
    <property type="entry name" value="Zn_knuckle_CX2CX4HX4C"/>
</dbReference>
<dbReference type="Pfam" id="PF14111">
    <property type="entry name" value="DUF4283"/>
    <property type="match status" value="1"/>
</dbReference>